<dbReference type="PANTHER" id="PTHR37381">
    <property type="entry name" value="PENTATRICOPEPTIDE REPEAT (PPR) SUPERFAMILY PROTEIN"/>
    <property type="match status" value="1"/>
</dbReference>
<dbReference type="AlphaFoldDB" id="A0A2T1E5X4"/>
<evidence type="ECO:0000256" key="1">
    <source>
        <dbReference type="SAM" id="Coils"/>
    </source>
</evidence>
<accession>A0A2T1E5X4</accession>
<feature type="coiled-coil region" evidence="1">
    <location>
        <begin position="296"/>
        <end position="330"/>
    </location>
</feature>
<reference evidence="3 4" key="2">
    <citation type="submission" date="2018-03" db="EMBL/GenBank/DDBJ databases">
        <title>The ancient ancestry and fast evolution of plastids.</title>
        <authorList>
            <person name="Moore K.R."/>
            <person name="Magnabosco C."/>
            <person name="Momper L."/>
            <person name="Gold D.A."/>
            <person name="Bosak T."/>
            <person name="Fournier G.P."/>
        </authorList>
    </citation>
    <scope>NUCLEOTIDE SEQUENCE [LARGE SCALE GENOMIC DNA]</scope>
    <source>
        <strain evidence="3 4">ULC18</strain>
    </source>
</reference>
<evidence type="ECO:0000313" key="4">
    <source>
        <dbReference type="Proteomes" id="UP000239576"/>
    </source>
</evidence>
<organism evidence="3 4">
    <name type="scientific">Stenomitos frigidus ULC18</name>
    <dbReference type="NCBI Taxonomy" id="2107698"/>
    <lineage>
        <taxon>Bacteria</taxon>
        <taxon>Bacillati</taxon>
        <taxon>Cyanobacteriota</taxon>
        <taxon>Cyanophyceae</taxon>
        <taxon>Leptolyngbyales</taxon>
        <taxon>Leptolyngbyaceae</taxon>
        <taxon>Stenomitos</taxon>
    </lineage>
</organism>
<feature type="transmembrane region" description="Helical" evidence="2">
    <location>
        <begin position="143"/>
        <end position="173"/>
    </location>
</feature>
<comment type="caution">
    <text evidence="3">The sequence shown here is derived from an EMBL/GenBank/DDBJ whole genome shotgun (WGS) entry which is preliminary data.</text>
</comment>
<keyword evidence="1" id="KW-0175">Coiled coil</keyword>
<keyword evidence="2" id="KW-1133">Transmembrane helix</keyword>
<sequence>MKLSLYCPTCSRPIADLNNASPQVTCGACQHRYGIVHGKLSKHSSISEPLLFLSHHLPSLHKRHYTLQITTPDRNLKQLQFSIPGKADPLPVHYGDVVSVLYTMQGYLMKKLVAVNNHTTGKRYVLPKPVPSTIELTLTLSSIVLGLLVASFFSGVNVFLVSVVTALGVLAYLKVTNSAQLTSPSLAMHGREGTRLAGDQRLLAQKLKIEQRLDEINHECKSNQGLIDRLEDLKQKMVTVDQQLYAPRIFRTTGAVTILKQQITNNQRLVREYRRALQMIEIEMETSWIADQLPDASNFTRAIMQKLEELKAIEEQNQFLKLQLTAYEEVKHHVIPGYE</sequence>
<reference evidence="4" key="1">
    <citation type="submission" date="2018-02" db="EMBL/GenBank/DDBJ databases">
        <authorList>
            <person name="Moore K."/>
            <person name="Momper L."/>
        </authorList>
    </citation>
    <scope>NUCLEOTIDE SEQUENCE [LARGE SCALE GENOMIC DNA]</scope>
    <source>
        <strain evidence="4">ULC18</strain>
    </source>
</reference>
<name>A0A2T1E5X4_9CYAN</name>
<keyword evidence="2" id="KW-0812">Transmembrane</keyword>
<dbReference type="OrthoDB" id="581539at2"/>
<dbReference type="RefSeq" id="WP_106257093.1">
    <property type="nucleotide sequence ID" value="NZ_CAWNSW010000092.1"/>
</dbReference>
<evidence type="ECO:0000256" key="2">
    <source>
        <dbReference type="SAM" id="Phobius"/>
    </source>
</evidence>
<dbReference type="EMBL" id="PVWK01000083">
    <property type="protein sequence ID" value="PSB28153.1"/>
    <property type="molecule type" value="Genomic_DNA"/>
</dbReference>
<evidence type="ECO:0000313" key="3">
    <source>
        <dbReference type="EMBL" id="PSB28153.1"/>
    </source>
</evidence>
<dbReference type="PANTHER" id="PTHR37381:SF1">
    <property type="entry name" value="PENTATRICOPEPTIDE REPEAT (PPR) SUPERFAMILY PROTEIN"/>
    <property type="match status" value="1"/>
</dbReference>
<keyword evidence="2" id="KW-0472">Membrane</keyword>
<gene>
    <name evidence="3" type="ORF">C7B82_15025</name>
</gene>
<protein>
    <submittedName>
        <fullName evidence="3">Uncharacterized protein</fullName>
    </submittedName>
</protein>
<dbReference type="Proteomes" id="UP000239576">
    <property type="component" value="Unassembled WGS sequence"/>
</dbReference>
<keyword evidence="4" id="KW-1185">Reference proteome</keyword>
<proteinExistence type="predicted"/>